<evidence type="ECO:0000259" key="4">
    <source>
        <dbReference type="PROSITE" id="PS50888"/>
    </source>
</evidence>
<dbReference type="InterPro" id="IPR001202">
    <property type="entry name" value="WW_dom"/>
</dbReference>
<evidence type="ECO:0000256" key="2">
    <source>
        <dbReference type="SAM" id="MobiDB-lite"/>
    </source>
</evidence>
<feature type="compositionally biased region" description="Low complexity" evidence="2">
    <location>
        <begin position="503"/>
        <end position="528"/>
    </location>
</feature>
<dbReference type="AlphaFoldDB" id="A0AAD5TYJ9"/>
<dbReference type="GO" id="GO:0046983">
    <property type="term" value="F:protein dimerization activity"/>
    <property type="evidence" value="ECO:0007669"/>
    <property type="project" value="InterPro"/>
</dbReference>
<keyword evidence="1" id="KW-0175">Coiled coil</keyword>
<reference evidence="5" key="1">
    <citation type="submission" date="2020-05" db="EMBL/GenBank/DDBJ databases">
        <title>Phylogenomic resolution of chytrid fungi.</title>
        <authorList>
            <person name="Stajich J.E."/>
            <person name="Amses K."/>
            <person name="Simmons R."/>
            <person name="Seto K."/>
            <person name="Myers J."/>
            <person name="Bonds A."/>
            <person name="Quandt C.A."/>
            <person name="Barry K."/>
            <person name="Liu P."/>
            <person name="Grigoriev I."/>
            <person name="Longcore J.E."/>
            <person name="James T.Y."/>
        </authorList>
    </citation>
    <scope>NUCLEOTIDE SEQUENCE</scope>
    <source>
        <strain evidence="5">JEL0476</strain>
    </source>
</reference>
<dbReference type="SUPFAM" id="SSF51045">
    <property type="entry name" value="WW domain"/>
    <property type="match status" value="1"/>
</dbReference>
<feature type="region of interest" description="Disordered" evidence="2">
    <location>
        <begin position="416"/>
        <end position="437"/>
    </location>
</feature>
<feature type="region of interest" description="Disordered" evidence="2">
    <location>
        <begin position="492"/>
        <end position="528"/>
    </location>
</feature>
<gene>
    <name evidence="5" type="ORF">HK099_001333</name>
</gene>
<evidence type="ECO:0000256" key="1">
    <source>
        <dbReference type="SAM" id="Coils"/>
    </source>
</evidence>
<dbReference type="Proteomes" id="UP001211065">
    <property type="component" value="Unassembled WGS sequence"/>
</dbReference>
<protein>
    <submittedName>
        <fullName evidence="5">Uncharacterized protein</fullName>
    </submittedName>
</protein>
<dbReference type="SMART" id="SM00456">
    <property type="entry name" value="WW"/>
    <property type="match status" value="1"/>
</dbReference>
<sequence>MEPINEVEMSDTNNLNFSSFNAQNQTQQPQTGNALNNNQHNYINIVNTTDMKAPPTYEFVKKEANNFVDNKKKKSIMSKFNFMGGRNTGSIMSGSTVDSNYSGNSAYSFQSSIFSSEDDRGLDESDYYSIPDMMKYNNNSTKSNHFLDPEEANRVIKMERSRNARSKTKDSLNELKDHIPNLQGKLRVPTPHLIKEAVRYITNLNQVIQNSQEQQNKNQQEIEALKNLVQEKVLISQNYNQNIKNYIQLKNQELVRSFLNNDTANALSDTEKNLQLFLLNQKLHEQFGLVFESYNNFATNTINKEEAYKDFENLSLVDLSSHHNVVKDGIGGVDMSALNTFIPFSTLPSPMPQFLLPTNDNGALLLTPATQHTLSPASTSSTISPSIALNSNMYHNNTTSESFIQPKQSTIISSVPSQLKSPSVAGSPATASTQQLNQRNNQLQQQLYTKQTNAQTNTQNVVPLENPLPAGWEELTDSFGRKFYVNHTTKSTMWHDPRRTNKNNSQRPPSISNSISSLSSKISWPFRK</sequence>
<feature type="domain" description="WW" evidence="3">
    <location>
        <begin position="466"/>
        <end position="499"/>
    </location>
</feature>
<evidence type="ECO:0000259" key="3">
    <source>
        <dbReference type="PROSITE" id="PS50020"/>
    </source>
</evidence>
<dbReference type="CDD" id="cd00083">
    <property type="entry name" value="bHLH_SF"/>
    <property type="match status" value="1"/>
</dbReference>
<dbReference type="CDD" id="cd00201">
    <property type="entry name" value="WW"/>
    <property type="match status" value="1"/>
</dbReference>
<dbReference type="PROSITE" id="PS50888">
    <property type="entry name" value="BHLH"/>
    <property type="match status" value="1"/>
</dbReference>
<feature type="coiled-coil region" evidence="1">
    <location>
        <begin position="201"/>
        <end position="231"/>
    </location>
</feature>
<dbReference type="EMBL" id="JADGJW010001365">
    <property type="protein sequence ID" value="KAJ3203894.1"/>
    <property type="molecule type" value="Genomic_DNA"/>
</dbReference>
<dbReference type="Gene3D" id="2.20.70.10">
    <property type="match status" value="1"/>
</dbReference>
<organism evidence="5 6">
    <name type="scientific">Clydaea vesicula</name>
    <dbReference type="NCBI Taxonomy" id="447962"/>
    <lineage>
        <taxon>Eukaryota</taxon>
        <taxon>Fungi</taxon>
        <taxon>Fungi incertae sedis</taxon>
        <taxon>Chytridiomycota</taxon>
        <taxon>Chytridiomycota incertae sedis</taxon>
        <taxon>Chytridiomycetes</taxon>
        <taxon>Lobulomycetales</taxon>
        <taxon>Lobulomycetaceae</taxon>
        <taxon>Clydaea</taxon>
    </lineage>
</organism>
<keyword evidence="6" id="KW-1185">Reference proteome</keyword>
<evidence type="ECO:0000313" key="6">
    <source>
        <dbReference type="Proteomes" id="UP001211065"/>
    </source>
</evidence>
<evidence type="ECO:0000313" key="5">
    <source>
        <dbReference type="EMBL" id="KAJ3203894.1"/>
    </source>
</evidence>
<name>A0AAD5TYJ9_9FUNG</name>
<feature type="domain" description="BHLH" evidence="4">
    <location>
        <begin position="152"/>
        <end position="204"/>
    </location>
</feature>
<comment type="caution">
    <text evidence="5">The sequence shown here is derived from an EMBL/GenBank/DDBJ whole genome shotgun (WGS) entry which is preliminary data.</text>
</comment>
<dbReference type="InterPro" id="IPR011598">
    <property type="entry name" value="bHLH_dom"/>
</dbReference>
<dbReference type="Pfam" id="PF00397">
    <property type="entry name" value="WW"/>
    <property type="match status" value="1"/>
</dbReference>
<accession>A0AAD5TYJ9</accession>
<dbReference type="InterPro" id="IPR036020">
    <property type="entry name" value="WW_dom_sf"/>
</dbReference>
<proteinExistence type="predicted"/>
<dbReference type="SUPFAM" id="SSF47459">
    <property type="entry name" value="HLH, helix-loop-helix DNA-binding domain"/>
    <property type="match status" value="1"/>
</dbReference>
<dbReference type="InterPro" id="IPR036638">
    <property type="entry name" value="HLH_DNA-bd_sf"/>
</dbReference>
<dbReference type="PROSITE" id="PS50020">
    <property type="entry name" value="WW_DOMAIN_2"/>
    <property type="match status" value="1"/>
</dbReference>
<dbReference type="Gene3D" id="4.10.280.10">
    <property type="entry name" value="Helix-loop-helix DNA-binding domain"/>
    <property type="match status" value="1"/>
</dbReference>